<proteinExistence type="predicted"/>
<dbReference type="Proteomes" id="UP000315827">
    <property type="component" value="Unassembled WGS sequence"/>
</dbReference>
<sequence length="256" mass="29332">MEKGLVSIITPMYKGAEFVGDTIESVLKQTYTNWEMIIVDDCSPDDGSGINVVKRYADPRIKLIESKINKGSSGARNIALKEAQGQYIAFLDSDDMWPEEYLESQILFLSNKDVVIAYGGVQRIDENTKEKISSPFPRPDRVDYKDLLKVCPICPSATVYDLSKCEKYYFNEALGSMRDDYVYWLEMLKDVPYAHYNPGVSILYRVRQGAVTANKRKTIFSQWKVLRTVEHVSLFKAAYCLFCWGINGIVKFKLYK</sequence>
<dbReference type="SUPFAM" id="SSF53448">
    <property type="entry name" value="Nucleotide-diphospho-sugar transferases"/>
    <property type="match status" value="1"/>
</dbReference>
<dbReference type="PANTHER" id="PTHR22916:SF3">
    <property type="entry name" value="UDP-GLCNAC:BETAGAL BETA-1,3-N-ACETYLGLUCOSAMINYLTRANSFERASE-LIKE PROTEIN 1"/>
    <property type="match status" value="1"/>
</dbReference>
<accession>A0A5C6KGQ9</accession>
<evidence type="ECO:0000259" key="1">
    <source>
        <dbReference type="Pfam" id="PF00535"/>
    </source>
</evidence>
<gene>
    <name evidence="2" type="ORF">FSA05_12210</name>
</gene>
<evidence type="ECO:0000313" key="2">
    <source>
        <dbReference type="EMBL" id="TWV60938.1"/>
    </source>
</evidence>
<dbReference type="GO" id="GO:0016758">
    <property type="term" value="F:hexosyltransferase activity"/>
    <property type="evidence" value="ECO:0007669"/>
    <property type="project" value="UniProtKB-ARBA"/>
</dbReference>
<dbReference type="Pfam" id="PF00535">
    <property type="entry name" value="Glycos_transf_2"/>
    <property type="match status" value="1"/>
</dbReference>
<dbReference type="RefSeq" id="WP_122268349.1">
    <property type="nucleotide sequence ID" value="NZ_CP054012.1"/>
</dbReference>
<dbReference type="InterPro" id="IPR029044">
    <property type="entry name" value="Nucleotide-diphossugar_trans"/>
</dbReference>
<keyword evidence="2" id="KW-0808">Transferase</keyword>
<organism evidence="2 3">
    <name type="scientific">Parabacteroides distasonis</name>
    <dbReference type="NCBI Taxonomy" id="823"/>
    <lineage>
        <taxon>Bacteria</taxon>
        <taxon>Pseudomonadati</taxon>
        <taxon>Bacteroidota</taxon>
        <taxon>Bacteroidia</taxon>
        <taxon>Bacteroidales</taxon>
        <taxon>Tannerellaceae</taxon>
        <taxon>Parabacteroides</taxon>
    </lineage>
</organism>
<evidence type="ECO:0000313" key="3">
    <source>
        <dbReference type="Proteomes" id="UP000315827"/>
    </source>
</evidence>
<dbReference type="Gene3D" id="3.90.550.10">
    <property type="entry name" value="Spore Coat Polysaccharide Biosynthesis Protein SpsA, Chain A"/>
    <property type="match status" value="1"/>
</dbReference>
<protein>
    <submittedName>
        <fullName evidence="2">Glycosyltransferase family 2 protein</fullName>
    </submittedName>
</protein>
<dbReference type="EMBL" id="VOHW01000007">
    <property type="protein sequence ID" value="TWV60938.1"/>
    <property type="molecule type" value="Genomic_DNA"/>
</dbReference>
<feature type="domain" description="Glycosyltransferase 2-like" evidence="1">
    <location>
        <begin position="7"/>
        <end position="149"/>
    </location>
</feature>
<reference evidence="2 3" key="1">
    <citation type="submission" date="2019-07" db="EMBL/GenBank/DDBJ databases">
        <title>Genome sequencing of Parabacteroides distasonis iSURF_7.</title>
        <authorList>
            <person name="Degefu H.N."/>
            <person name="Ruoff K.L."/>
            <person name="Price C.E."/>
            <person name="Valls R.A."/>
            <person name="O'Toole G.A."/>
        </authorList>
    </citation>
    <scope>NUCLEOTIDE SEQUENCE [LARGE SCALE GENOMIC DNA]</scope>
    <source>
        <strain evidence="2 3">CFPLTA003_1B</strain>
    </source>
</reference>
<name>A0A5C6KGQ9_PARDI</name>
<comment type="caution">
    <text evidence="2">The sequence shown here is derived from an EMBL/GenBank/DDBJ whole genome shotgun (WGS) entry which is preliminary data.</text>
</comment>
<dbReference type="AlphaFoldDB" id="A0A5C6KGQ9"/>
<dbReference type="InterPro" id="IPR001173">
    <property type="entry name" value="Glyco_trans_2-like"/>
</dbReference>
<dbReference type="PANTHER" id="PTHR22916">
    <property type="entry name" value="GLYCOSYLTRANSFERASE"/>
    <property type="match status" value="1"/>
</dbReference>